<keyword evidence="3" id="KW-1185">Reference proteome</keyword>
<sequence length="217" mass="24222">MLLKKASGKGSDLTQLKKIRSKKLGREVSEVEAWVHTHRGSDLEDVNTLNTEEAAVCLVSEKYKEKAMELNGPDFDWLHSPVDVKALYQCSCGRSHSKWALFNGIVDDREVLPELKRSRASSMAAKRQRQLEEERAKKEAHEGCLAKEYAQKMSDWGEVVMSQMQKFMEAATSGSAVREETPDETLSRIANGVFLGHVNATSGGGNYSPPNDDFPLY</sequence>
<evidence type="ECO:0000313" key="3">
    <source>
        <dbReference type="Proteomes" id="UP001497457"/>
    </source>
</evidence>
<dbReference type="Proteomes" id="UP001497457">
    <property type="component" value="Chromosome 21rd"/>
</dbReference>
<reference evidence="3" key="1">
    <citation type="submission" date="2024-06" db="EMBL/GenBank/DDBJ databases">
        <authorList>
            <person name="Ryan C."/>
        </authorList>
    </citation>
    <scope>NUCLEOTIDE SEQUENCE [LARGE SCALE GENOMIC DNA]</scope>
</reference>
<dbReference type="InterPro" id="IPR039266">
    <property type="entry name" value="EN-1/SPM"/>
</dbReference>
<organism evidence="1 3">
    <name type="scientific">Urochloa decumbens</name>
    <dbReference type="NCBI Taxonomy" id="240449"/>
    <lineage>
        <taxon>Eukaryota</taxon>
        <taxon>Viridiplantae</taxon>
        <taxon>Streptophyta</taxon>
        <taxon>Embryophyta</taxon>
        <taxon>Tracheophyta</taxon>
        <taxon>Spermatophyta</taxon>
        <taxon>Magnoliopsida</taxon>
        <taxon>Liliopsida</taxon>
        <taxon>Poales</taxon>
        <taxon>Poaceae</taxon>
        <taxon>PACMAD clade</taxon>
        <taxon>Panicoideae</taxon>
        <taxon>Panicodae</taxon>
        <taxon>Paniceae</taxon>
        <taxon>Melinidinae</taxon>
        <taxon>Urochloa</taxon>
    </lineage>
</organism>
<evidence type="ECO:0000313" key="2">
    <source>
        <dbReference type="EMBL" id="CAL4991613.1"/>
    </source>
</evidence>
<dbReference type="AlphaFoldDB" id="A0ABC9AJQ7"/>
<gene>
    <name evidence="1" type="ORF">URODEC1_LOCUS55412</name>
    <name evidence="2" type="ORF">URODEC1_LOCUS60729</name>
</gene>
<name>A0ABC9AJQ7_9POAL</name>
<dbReference type="PANTHER" id="PTHR33157:SF12">
    <property type="entry name" value="TRANSPOSASE TNP1_EN_SPM-LIKE DOMAIN-CONTAINING PROTEIN"/>
    <property type="match status" value="1"/>
</dbReference>
<dbReference type="PANTHER" id="PTHR33157">
    <property type="entry name" value="AUTONOMOUS TRANSPOSABLE ELEMENT EN-1 MOSAIC PROTEIN-RELATED"/>
    <property type="match status" value="1"/>
</dbReference>
<evidence type="ECO:0000313" key="1">
    <source>
        <dbReference type="EMBL" id="CAL4979876.1"/>
    </source>
</evidence>
<dbReference type="Proteomes" id="UP001497457">
    <property type="component" value="Chromosome 24b"/>
</dbReference>
<reference evidence="1 3" key="2">
    <citation type="submission" date="2024-10" db="EMBL/GenBank/DDBJ databases">
        <authorList>
            <person name="Ryan C."/>
        </authorList>
    </citation>
    <scope>NUCLEOTIDE SEQUENCE [LARGE SCALE GENOMIC DNA]</scope>
</reference>
<proteinExistence type="predicted"/>
<dbReference type="EMBL" id="OZ075134">
    <property type="protein sequence ID" value="CAL4991613.1"/>
    <property type="molecule type" value="Genomic_DNA"/>
</dbReference>
<protein>
    <submittedName>
        <fullName evidence="1">Uncharacterized protein</fullName>
    </submittedName>
</protein>
<dbReference type="EMBL" id="OZ075131">
    <property type="protein sequence ID" value="CAL4979876.1"/>
    <property type="molecule type" value="Genomic_DNA"/>
</dbReference>
<accession>A0ABC9AJQ7</accession>